<evidence type="ECO:0000256" key="2">
    <source>
        <dbReference type="SAM" id="SignalP"/>
    </source>
</evidence>
<dbReference type="InterPro" id="IPR013783">
    <property type="entry name" value="Ig-like_fold"/>
</dbReference>
<evidence type="ECO:0000259" key="3">
    <source>
        <dbReference type="Pfam" id="PF16640"/>
    </source>
</evidence>
<name>A0A852VAQ4_9BACT</name>
<organism evidence="4 5">
    <name type="scientific">Tunturiibacter lichenicola</name>
    <dbReference type="NCBI Taxonomy" id="2051959"/>
    <lineage>
        <taxon>Bacteria</taxon>
        <taxon>Pseudomonadati</taxon>
        <taxon>Acidobacteriota</taxon>
        <taxon>Terriglobia</taxon>
        <taxon>Terriglobales</taxon>
        <taxon>Acidobacteriaceae</taxon>
        <taxon>Tunturiibacter</taxon>
    </lineage>
</organism>
<dbReference type="Gene3D" id="2.60.40.10">
    <property type="entry name" value="Immunoglobulins"/>
    <property type="match status" value="1"/>
</dbReference>
<feature type="domain" description="Bacterial Ig-like" evidence="3">
    <location>
        <begin position="649"/>
        <end position="735"/>
    </location>
</feature>
<dbReference type="Pfam" id="PF13517">
    <property type="entry name" value="FG-GAP_3"/>
    <property type="match status" value="1"/>
</dbReference>
<dbReference type="PANTHER" id="PTHR46580:SF2">
    <property type="entry name" value="MAM DOMAIN-CONTAINING PROTEIN"/>
    <property type="match status" value="1"/>
</dbReference>
<feature type="signal peptide" evidence="2">
    <location>
        <begin position="1"/>
        <end position="22"/>
    </location>
</feature>
<dbReference type="EMBL" id="JACCCU010000001">
    <property type="protein sequence ID" value="NYF88497.1"/>
    <property type="molecule type" value="Genomic_DNA"/>
</dbReference>
<dbReference type="Gene3D" id="2.130.10.130">
    <property type="entry name" value="Integrin alpha, N-terminal"/>
    <property type="match status" value="3"/>
</dbReference>
<dbReference type="Pfam" id="PF01839">
    <property type="entry name" value="FG-GAP"/>
    <property type="match status" value="1"/>
</dbReference>
<sequence>MPIRSILPRTIAFCSLSLIALAATAQQFQQPAQQFQQSLMIATGSWPSGVVAADVNGDGRADLIYTDYGATATSSTTHILLSSGDGTFAPGQTLATAGASIAVADFNHDGHVDLAWVWGAVGLGKAYLALGNGDGTFRPARELGTFAILGTNAPRFSYLMGAQLHDRGYLDLLVEDAANPSLITLTSDESGVLVRIVGTRLPGGVGPMATADLNGDGHTDLVIQSVVGGVVDVFFGSTDGLLTAFGSFAGSSATRSMLLHDVDDDGHPDLVLEGVDGRIEIFHGHADGSFSTSPEGGSGSADATTGLGGHLVSVTDTAGRHNFYTATPAGVSVLVEQSDLSLTLKGIYNAGPGRASFAAADFNGDGVLDLAVDSPEGIAVLLGSSDGGLGSSRAFSAGRPALSGALGEFSGSGNLDAVVNVSASQALLLHGSGDGTFSLATSTNAPVSAATGRQVDGLPGAPQGVGLVQTSSVAVDLDGDGNQDVIAAYDNTSADHAHPTAAAANAIYLWYGNADGSFSTPVVMTPSRNFYQLAAIDLDGDGRPDLVMSDGYVVSVQGNLGRRIFGAEAHFLAGMGINSISAGDVNKDGFTDLVVANGGTVIANSAVGSTTPASDDVVTGGITVLLNTIKTKPTHAVTSIPTMVVFTISTPSTIYFGQTVSGSAIVTASDGSTPTGTISFFDGRTNICTIAVTQAASCPASAGSRFAIGRHTLSAVYSGDSTHQGSTSAPVTVTVLPLAPTTNAFIISVTGSPTTTIGGTISLQVTVTPPSGYLQPVQLSCSDLPSEATCVFAASTISGGGGTTTLHVSMMAPRSCGVADSQSRTAGLPFASTTLATLVVLLLPGTRRRTIRNLLAAVLTICGAASLAGCSACTDLGTKPGSYTIRVIGTAIGQSVQAVSTKVKVTVQE</sequence>
<dbReference type="InterPro" id="IPR013517">
    <property type="entry name" value="FG-GAP"/>
</dbReference>
<comment type="caution">
    <text evidence="4">The sequence shown here is derived from an EMBL/GenBank/DDBJ whole genome shotgun (WGS) entry which is preliminary data.</text>
</comment>
<dbReference type="Pfam" id="PF16640">
    <property type="entry name" value="Big_3_5"/>
    <property type="match status" value="1"/>
</dbReference>
<protein>
    <recommendedName>
        <fullName evidence="3">Bacterial Ig-like domain-containing protein</fullName>
    </recommendedName>
</protein>
<proteinExistence type="predicted"/>
<dbReference type="InterPro" id="IPR032109">
    <property type="entry name" value="Big_3_5"/>
</dbReference>
<accession>A0A852VAQ4</accession>
<dbReference type="InterPro" id="IPR028994">
    <property type="entry name" value="Integrin_alpha_N"/>
</dbReference>
<gene>
    <name evidence="4" type="ORF">HDF08_000564</name>
</gene>
<dbReference type="AlphaFoldDB" id="A0A852VAQ4"/>
<feature type="chain" id="PRO_5032510218" description="Bacterial Ig-like domain-containing protein" evidence="2">
    <location>
        <begin position="23"/>
        <end position="909"/>
    </location>
</feature>
<evidence type="ECO:0000256" key="1">
    <source>
        <dbReference type="ARBA" id="ARBA00022729"/>
    </source>
</evidence>
<dbReference type="SUPFAM" id="SSF69318">
    <property type="entry name" value="Integrin alpha N-terminal domain"/>
    <property type="match status" value="2"/>
</dbReference>
<evidence type="ECO:0000313" key="4">
    <source>
        <dbReference type="EMBL" id="NYF88497.1"/>
    </source>
</evidence>
<keyword evidence="1 2" id="KW-0732">Signal</keyword>
<dbReference type="PANTHER" id="PTHR46580">
    <property type="entry name" value="SENSOR KINASE-RELATED"/>
    <property type="match status" value="1"/>
</dbReference>
<evidence type="ECO:0000313" key="5">
    <source>
        <dbReference type="Proteomes" id="UP000564385"/>
    </source>
</evidence>
<dbReference type="Proteomes" id="UP000564385">
    <property type="component" value="Unassembled WGS sequence"/>
</dbReference>
<reference evidence="4 5" key="1">
    <citation type="submission" date="2020-07" db="EMBL/GenBank/DDBJ databases">
        <title>Genomic Encyclopedia of Type Strains, Phase IV (KMG-V): Genome sequencing to study the core and pangenomes of soil and plant-associated prokaryotes.</title>
        <authorList>
            <person name="Whitman W."/>
        </authorList>
    </citation>
    <scope>NUCLEOTIDE SEQUENCE [LARGE SCALE GENOMIC DNA]</scope>
    <source>
        <strain evidence="4 5">M8UP22</strain>
    </source>
</reference>